<dbReference type="GO" id="GO:0020037">
    <property type="term" value="F:heme binding"/>
    <property type="evidence" value="ECO:0007669"/>
    <property type="project" value="InterPro"/>
</dbReference>
<evidence type="ECO:0000256" key="7">
    <source>
        <dbReference type="ARBA" id="ARBA00022723"/>
    </source>
</evidence>
<dbReference type="GO" id="GO:0016705">
    <property type="term" value="F:oxidoreductase activity, acting on paired donors, with incorporation or reduction of molecular oxygen"/>
    <property type="evidence" value="ECO:0007669"/>
    <property type="project" value="InterPro"/>
</dbReference>
<keyword evidence="13" id="KW-0472">Membrane</keyword>
<keyword evidence="8" id="KW-0256">Endoplasmic reticulum</keyword>
<dbReference type="Proteomes" id="UP000494106">
    <property type="component" value="Unassembled WGS sequence"/>
</dbReference>
<keyword evidence="12 15" id="KW-0503">Monooxygenase</keyword>
<evidence type="ECO:0000256" key="3">
    <source>
        <dbReference type="ARBA" id="ARBA00004174"/>
    </source>
</evidence>
<name>A0A8S0ZLJ5_ARCPL</name>
<dbReference type="AlphaFoldDB" id="A0A8S0ZLJ5"/>
<comment type="function">
    <text evidence="2">May be involved in the metabolism of insect hormones and in the breakdown of synthetic insecticides.</text>
</comment>
<evidence type="ECO:0000256" key="8">
    <source>
        <dbReference type="ARBA" id="ARBA00022824"/>
    </source>
</evidence>
<dbReference type="PANTHER" id="PTHR24291">
    <property type="entry name" value="CYTOCHROME P450 FAMILY 4"/>
    <property type="match status" value="1"/>
</dbReference>
<comment type="caution">
    <text evidence="16">The sequence shown here is derived from an EMBL/GenBank/DDBJ whole genome shotgun (WGS) entry which is preliminary data.</text>
</comment>
<keyword evidence="7 14" id="KW-0479">Metal-binding</keyword>
<evidence type="ECO:0000256" key="9">
    <source>
        <dbReference type="ARBA" id="ARBA00022848"/>
    </source>
</evidence>
<dbReference type="GO" id="GO:0005789">
    <property type="term" value="C:endoplasmic reticulum membrane"/>
    <property type="evidence" value="ECO:0007669"/>
    <property type="project" value="UniProtKB-SubCell"/>
</dbReference>
<evidence type="ECO:0000256" key="1">
    <source>
        <dbReference type="ARBA" id="ARBA00001971"/>
    </source>
</evidence>
<dbReference type="Pfam" id="PF00067">
    <property type="entry name" value="p450"/>
    <property type="match status" value="1"/>
</dbReference>
<evidence type="ECO:0000313" key="17">
    <source>
        <dbReference type="Proteomes" id="UP000494106"/>
    </source>
</evidence>
<gene>
    <name evidence="16" type="ORF">APLA_LOCUS5575</name>
</gene>
<dbReference type="GO" id="GO:0004497">
    <property type="term" value="F:monooxygenase activity"/>
    <property type="evidence" value="ECO:0007669"/>
    <property type="project" value="UniProtKB-KW"/>
</dbReference>
<evidence type="ECO:0000256" key="15">
    <source>
        <dbReference type="RuleBase" id="RU000461"/>
    </source>
</evidence>
<protein>
    <recommendedName>
        <fullName evidence="18">Cytochrome P450</fullName>
    </recommendedName>
</protein>
<keyword evidence="9" id="KW-0492">Microsome</keyword>
<dbReference type="OrthoDB" id="1470350at2759"/>
<evidence type="ECO:0000256" key="14">
    <source>
        <dbReference type="PIRSR" id="PIRSR602401-1"/>
    </source>
</evidence>
<dbReference type="PANTHER" id="PTHR24291:SF189">
    <property type="entry name" value="CYTOCHROME P450 4C3-RELATED"/>
    <property type="match status" value="1"/>
</dbReference>
<evidence type="ECO:0000313" key="16">
    <source>
        <dbReference type="EMBL" id="CAB3234327.1"/>
    </source>
</evidence>
<comment type="cofactor">
    <cofactor evidence="1 14">
        <name>heme</name>
        <dbReference type="ChEBI" id="CHEBI:30413"/>
    </cofactor>
</comment>
<comment type="subcellular location">
    <subcellularLocation>
        <location evidence="4">Endoplasmic reticulum membrane</location>
        <topology evidence="4">Peripheral membrane protein</topology>
    </subcellularLocation>
    <subcellularLocation>
        <location evidence="3">Microsome membrane</location>
        <topology evidence="3">Peripheral membrane protein</topology>
    </subcellularLocation>
</comment>
<dbReference type="PRINTS" id="PR00463">
    <property type="entry name" value="EP450I"/>
</dbReference>
<dbReference type="PROSITE" id="PS00086">
    <property type="entry name" value="CYTOCHROME_P450"/>
    <property type="match status" value="1"/>
</dbReference>
<evidence type="ECO:0000256" key="10">
    <source>
        <dbReference type="ARBA" id="ARBA00023002"/>
    </source>
</evidence>
<evidence type="ECO:0000256" key="6">
    <source>
        <dbReference type="ARBA" id="ARBA00022617"/>
    </source>
</evidence>
<dbReference type="InterPro" id="IPR001128">
    <property type="entry name" value="Cyt_P450"/>
</dbReference>
<proteinExistence type="inferred from homology"/>
<feature type="binding site" description="axial binding residue" evidence="14">
    <location>
        <position position="448"/>
    </location>
    <ligand>
        <name>heme</name>
        <dbReference type="ChEBI" id="CHEBI:30413"/>
    </ligand>
    <ligandPart>
        <name>Fe</name>
        <dbReference type="ChEBI" id="CHEBI:18248"/>
    </ligandPart>
</feature>
<keyword evidence="11 14" id="KW-0408">Iron</keyword>
<evidence type="ECO:0008006" key="18">
    <source>
        <dbReference type="Google" id="ProtNLM"/>
    </source>
</evidence>
<reference evidence="16 17" key="1">
    <citation type="submission" date="2020-04" db="EMBL/GenBank/DDBJ databases">
        <authorList>
            <person name="Wallbank WR R."/>
            <person name="Pardo Diaz C."/>
            <person name="Kozak K."/>
            <person name="Martin S."/>
            <person name="Jiggins C."/>
            <person name="Moest M."/>
            <person name="Warren A I."/>
            <person name="Byers J.R.P. K."/>
            <person name="Montejo-Kovacevich G."/>
            <person name="Yen C E."/>
        </authorList>
    </citation>
    <scope>NUCLEOTIDE SEQUENCE [LARGE SCALE GENOMIC DNA]</scope>
</reference>
<evidence type="ECO:0000256" key="2">
    <source>
        <dbReference type="ARBA" id="ARBA00003690"/>
    </source>
</evidence>
<accession>A0A8S0ZLJ5</accession>
<evidence type="ECO:0000256" key="12">
    <source>
        <dbReference type="ARBA" id="ARBA00023033"/>
    </source>
</evidence>
<keyword evidence="17" id="KW-1185">Reference proteome</keyword>
<dbReference type="InterPro" id="IPR017972">
    <property type="entry name" value="Cyt_P450_CS"/>
</dbReference>
<dbReference type="InterPro" id="IPR050196">
    <property type="entry name" value="Cytochrome_P450_Monoox"/>
</dbReference>
<organism evidence="16 17">
    <name type="scientific">Arctia plantaginis</name>
    <name type="common">Wood tiger moth</name>
    <name type="synonym">Phalaena plantaginis</name>
    <dbReference type="NCBI Taxonomy" id="874455"/>
    <lineage>
        <taxon>Eukaryota</taxon>
        <taxon>Metazoa</taxon>
        <taxon>Ecdysozoa</taxon>
        <taxon>Arthropoda</taxon>
        <taxon>Hexapoda</taxon>
        <taxon>Insecta</taxon>
        <taxon>Pterygota</taxon>
        <taxon>Neoptera</taxon>
        <taxon>Endopterygota</taxon>
        <taxon>Lepidoptera</taxon>
        <taxon>Glossata</taxon>
        <taxon>Ditrysia</taxon>
        <taxon>Noctuoidea</taxon>
        <taxon>Erebidae</taxon>
        <taxon>Arctiinae</taxon>
        <taxon>Arctia</taxon>
    </lineage>
</organism>
<keyword evidence="6 14" id="KW-0349">Heme</keyword>
<evidence type="ECO:0000256" key="4">
    <source>
        <dbReference type="ARBA" id="ARBA00004406"/>
    </source>
</evidence>
<comment type="similarity">
    <text evidence="5 15">Belongs to the cytochrome P450 family.</text>
</comment>
<evidence type="ECO:0000256" key="13">
    <source>
        <dbReference type="ARBA" id="ARBA00023136"/>
    </source>
</evidence>
<dbReference type="GO" id="GO:0005506">
    <property type="term" value="F:iron ion binding"/>
    <property type="evidence" value="ECO:0007669"/>
    <property type="project" value="InterPro"/>
</dbReference>
<evidence type="ECO:0000256" key="5">
    <source>
        <dbReference type="ARBA" id="ARBA00010617"/>
    </source>
</evidence>
<sequence length="505" mass="58037">MLVQLSLVFIIVWLLVLRWERRRMIQLASKFGSPNLWQLPVIGHSYVFIGSDEDRMTAFQKLGRKTNNTKEGIISFWQGHKLYLSISDPKSAEFILKNCLEKDDIMKISRLTTGNGTVFAPVKIWRPRRKVLAPTFSPKNLLEFAKIFSRQSDIMVEQLKPVAHSKDVSIWNFVNTYTLDSVCESTLGVSIHAQKLIEQPLLKSLEQITILDSARMCQPWLYSDTIYKMMPAYKRHTKCRKMIFDFINEVIRAKRNLMQEEKSLLKSESEQAVRQEGVRSFLELLIESSGGDKGYTDLELQEETVVLVVAGTDTSAVGTSFTILLLSKHLDVQEKIYQELQEVFGDSKRPIVPEDLPRLKYLDAVIRESLRLYPPVPVIVRKVENEITLPSGETLVKGTGILVHIWAINRNPKYWGDDADLFRPERFIDTPLKHPAAFISFSYGPRACLGYQYAMMSMKTAMANLLRNYQFLPASNAGTKQPIRLRFDIMMKSVENFTVQIKPRF</sequence>
<dbReference type="PRINTS" id="PR00385">
    <property type="entry name" value="P450"/>
</dbReference>
<evidence type="ECO:0000256" key="11">
    <source>
        <dbReference type="ARBA" id="ARBA00023004"/>
    </source>
</evidence>
<dbReference type="InterPro" id="IPR002401">
    <property type="entry name" value="Cyt_P450_E_grp-I"/>
</dbReference>
<dbReference type="Gene3D" id="1.10.630.10">
    <property type="entry name" value="Cytochrome P450"/>
    <property type="match status" value="1"/>
</dbReference>
<dbReference type="EMBL" id="CADEBC010000481">
    <property type="protein sequence ID" value="CAB3234327.1"/>
    <property type="molecule type" value="Genomic_DNA"/>
</dbReference>
<dbReference type="SUPFAM" id="SSF48264">
    <property type="entry name" value="Cytochrome P450"/>
    <property type="match status" value="1"/>
</dbReference>
<keyword evidence="10 15" id="KW-0560">Oxidoreductase</keyword>
<dbReference type="InterPro" id="IPR036396">
    <property type="entry name" value="Cyt_P450_sf"/>
</dbReference>